<comment type="caution">
    <text evidence="1">The sequence shown here is derived from an EMBL/GenBank/DDBJ whole genome shotgun (WGS) entry which is preliminary data.</text>
</comment>
<name>A0AA38MR45_9CUCU</name>
<evidence type="ECO:0000313" key="2">
    <source>
        <dbReference type="Proteomes" id="UP001168821"/>
    </source>
</evidence>
<dbReference type="AlphaFoldDB" id="A0AA38MR45"/>
<proteinExistence type="predicted"/>
<protein>
    <submittedName>
        <fullName evidence="1">Uncharacterized protein</fullName>
    </submittedName>
</protein>
<dbReference type="Proteomes" id="UP001168821">
    <property type="component" value="Unassembled WGS sequence"/>
</dbReference>
<accession>A0AA38MR45</accession>
<keyword evidence="2" id="KW-1185">Reference proteome</keyword>
<sequence length="142" mass="16778">MDELNQNVEICKSKDFGNLGKKKQELSTEKHQKEYAKEAIDENRGILDEKTFTRRKKKEIDIYKIMINRSSIESHNILKSFYRVIEGVDTRKIGYNMNIAQKKRQELVEAATKSCFVGISNHLKNRRKLKNGRKLKLSTRWF</sequence>
<reference evidence="1" key="1">
    <citation type="journal article" date="2023" name="G3 (Bethesda)">
        <title>Whole genome assemblies of Zophobas morio and Tenebrio molitor.</title>
        <authorList>
            <person name="Kaur S."/>
            <person name="Stinson S.A."/>
            <person name="diCenzo G.C."/>
        </authorList>
    </citation>
    <scope>NUCLEOTIDE SEQUENCE</scope>
    <source>
        <strain evidence="1">QUZm001</strain>
    </source>
</reference>
<dbReference type="EMBL" id="JALNTZ010000001">
    <property type="protein sequence ID" value="KAJ3664747.1"/>
    <property type="molecule type" value="Genomic_DNA"/>
</dbReference>
<organism evidence="1 2">
    <name type="scientific">Zophobas morio</name>
    <dbReference type="NCBI Taxonomy" id="2755281"/>
    <lineage>
        <taxon>Eukaryota</taxon>
        <taxon>Metazoa</taxon>
        <taxon>Ecdysozoa</taxon>
        <taxon>Arthropoda</taxon>
        <taxon>Hexapoda</taxon>
        <taxon>Insecta</taxon>
        <taxon>Pterygota</taxon>
        <taxon>Neoptera</taxon>
        <taxon>Endopterygota</taxon>
        <taxon>Coleoptera</taxon>
        <taxon>Polyphaga</taxon>
        <taxon>Cucujiformia</taxon>
        <taxon>Tenebrionidae</taxon>
        <taxon>Zophobas</taxon>
    </lineage>
</organism>
<gene>
    <name evidence="1" type="ORF">Zmor_000293</name>
</gene>
<evidence type="ECO:0000313" key="1">
    <source>
        <dbReference type="EMBL" id="KAJ3664747.1"/>
    </source>
</evidence>